<dbReference type="RefSeq" id="WP_138932016.1">
    <property type="nucleotide sequence ID" value="NZ_SWMU01000003.1"/>
</dbReference>
<dbReference type="SUPFAM" id="SSF51703">
    <property type="entry name" value="Cobalamin (vitamin B12)-dependent enzymes"/>
    <property type="match status" value="1"/>
</dbReference>
<evidence type="ECO:0000313" key="3">
    <source>
        <dbReference type="Proteomes" id="UP000306552"/>
    </source>
</evidence>
<dbReference type="GO" id="GO:0031419">
    <property type="term" value="F:cobalamin binding"/>
    <property type="evidence" value="ECO:0007669"/>
    <property type="project" value="InterPro"/>
</dbReference>
<name>A0A4U5TQ95_9FLAO</name>
<comment type="caution">
    <text evidence="2">The sequence shown here is derived from an EMBL/GenBank/DDBJ whole genome shotgun (WGS) entry which is preliminary data.</text>
</comment>
<reference evidence="2 3" key="1">
    <citation type="submission" date="2019-04" db="EMBL/GenBank/DDBJ databases">
        <title>Psychroflexus halotolerans sp. nov., isolated from a marine solar saltern.</title>
        <authorList>
            <person name="Feng X."/>
        </authorList>
    </citation>
    <scope>NUCLEOTIDE SEQUENCE [LARGE SCALE GENOMIC DNA]</scope>
    <source>
        <strain evidence="2 3">WDS2C27</strain>
    </source>
</reference>
<dbReference type="PANTHER" id="PTHR48101:SF1">
    <property type="entry name" value="METHYLMALONYL-COA MUTASE, LARGE SUBUNIT"/>
    <property type="match status" value="1"/>
</dbReference>
<feature type="domain" description="Methylmalonyl-CoA mutase alpha/beta chain catalytic" evidence="1">
    <location>
        <begin position="149"/>
        <end position="418"/>
    </location>
</feature>
<dbReference type="EMBL" id="SWMU01000003">
    <property type="protein sequence ID" value="TKS55901.1"/>
    <property type="molecule type" value="Genomic_DNA"/>
</dbReference>
<sequence length="430" mass="50449">MPNHLFEEFDAVSEKAWKQKIQVDLKGKDYNQLLTSTDEGIDIKPFYHRDSHQKLNIPSPSKWLVTEKISLDDFENLEQPVSQGSEAFWIKSNTPFTHTKLPLILDVKQPEKFNFEFRENLIYKFDPIHHLMQTGNWYSNKKQDINLYQSFLDKTDSISIDARLYHNSGANITQQLAYTTSQLYSYFKELNFNQTKTLNLNIFCSIGPNYFFEIAKLKALRVLVNTICKHQNINYNLNIISEPGLHHMSIYDYNVNMLRSTTECMSAILGGSNYVCNTTYDKIFKNKNQFSQRIARNQLLILKNESYFDKVSNPSDGSYYIDYLTNALSEKSLKLFKSIEKSGGFIQQLFDGKIQHKIDEQFQKTLKQFENNTLKLIGVNVFENEDDQMKKQIEKDIFPKMKKRKTLLRPITERRIAKQLEQQRLPQESV</sequence>
<dbReference type="GO" id="GO:0016866">
    <property type="term" value="F:intramolecular transferase activity"/>
    <property type="evidence" value="ECO:0007669"/>
    <property type="project" value="InterPro"/>
</dbReference>
<evidence type="ECO:0000259" key="1">
    <source>
        <dbReference type="Pfam" id="PF01642"/>
    </source>
</evidence>
<proteinExistence type="predicted"/>
<dbReference type="Gene3D" id="3.20.20.240">
    <property type="entry name" value="Methylmalonyl-CoA mutase"/>
    <property type="match status" value="1"/>
</dbReference>
<dbReference type="PANTHER" id="PTHR48101">
    <property type="entry name" value="METHYLMALONYL-COA MUTASE, MITOCHONDRIAL-RELATED"/>
    <property type="match status" value="1"/>
</dbReference>
<gene>
    <name evidence="2" type="ORF">FCN74_07665</name>
</gene>
<dbReference type="Proteomes" id="UP000306552">
    <property type="component" value="Unassembled WGS sequence"/>
</dbReference>
<evidence type="ECO:0000313" key="2">
    <source>
        <dbReference type="EMBL" id="TKS55901.1"/>
    </source>
</evidence>
<dbReference type="Pfam" id="PF01642">
    <property type="entry name" value="MM_CoA_mutase"/>
    <property type="match status" value="1"/>
</dbReference>
<dbReference type="OrthoDB" id="9762378at2"/>
<dbReference type="AlphaFoldDB" id="A0A4U5TQ95"/>
<keyword evidence="3" id="KW-1185">Reference proteome</keyword>
<dbReference type="InterPro" id="IPR006099">
    <property type="entry name" value="MeMalonylCoA_mutase_a/b_cat"/>
</dbReference>
<organism evidence="2 3">
    <name type="scientific">Mesohalobacter halotolerans</name>
    <dbReference type="NCBI Taxonomy" id="1883405"/>
    <lineage>
        <taxon>Bacteria</taxon>
        <taxon>Pseudomonadati</taxon>
        <taxon>Bacteroidota</taxon>
        <taxon>Flavobacteriia</taxon>
        <taxon>Flavobacteriales</taxon>
        <taxon>Flavobacteriaceae</taxon>
        <taxon>Mesohalobacter</taxon>
    </lineage>
</organism>
<dbReference type="InterPro" id="IPR016176">
    <property type="entry name" value="Cbl-dep_enz_cat"/>
</dbReference>
<accession>A0A4U5TQ95</accession>
<protein>
    <submittedName>
        <fullName evidence="2">Methylmalonyl-CoA mutase</fullName>
    </submittedName>
</protein>